<dbReference type="RefSeq" id="WP_310029684.1">
    <property type="nucleotide sequence ID" value="NZ_JAVDRL010000003.1"/>
</dbReference>
<evidence type="ECO:0000313" key="1">
    <source>
        <dbReference type="EMBL" id="MDR6530249.1"/>
    </source>
</evidence>
<name>A0ABU1MVN9_9CAUL</name>
<comment type="caution">
    <text evidence="1">The sequence shown here is derived from an EMBL/GenBank/DDBJ whole genome shotgun (WGS) entry which is preliminary data.</text>
</comment>
<organism evidence="1 2">
    <name type="scientific">Caulobacter rhizosphaerae</name>
    <dbReference type="NCBI Taxonomy" id="2010972"/>
    <lineage>
        <taxon>Bacteria</taxon>
        <taxon>Pseudomonadati</taxon>
        <taxon>Pseudomonadota</taxon>
        <taxon>Alphaproteobacteria</taxon>
        <taxon>Caulobacterales</taxon>
        <taxon>Caulobacteraceae</taxon>
        <taxon>Caulobacter</taxon>
    </lineage>
</organism>
<gene>
    <name evidence="1" type="ORF">J2800_000985</name>
</gene>
<protein>
    <recommendedName>
        <fullName evidence="3">Type I restriction enzyme R protein N-terminal domain-containing protein</fullName>
    </recommendedName>
</protein>
<proteinExistence type="predicted"/>
<evidence type="ECO:0008006" key="3">
    <source>
        <dbReference type="Google" id="ProtNLM"/>
    </source>
</evidence>
<dbReference type="Proteomes" id="UP001262754">
    <property type="component" value="Unassembled WGS sequence"/>
</dbReference>
<evidence type="ECO:0000313" key="2">
    <source>
        <dbReference type="Proteomes" id="UP001262754"/>
    </source>
</evidence>
<sequence length="243" mass="26724">MTRDELILLLKNGLSATLNDVREFSEDPDVSVRPEYLKTMAIARTLKAAVSDTALVRLEQETGFTLGASVLPGQRPSGFSCSVSRSGELDIVLSVEENAWKYPVVIVENKRYAAGYSTIEQDAIRCAEFIAAQGTTGSIEVAAVTYLRRETIGLTKAQQDLAGERALDRIKGHAQTLASKFNVSHVHKRFKLDTTAFDTEAEALDEDEDGMPAYLSRTPSTVWGAMEVFFREQSTSRLAKLPT</sequence>
<dbReference type="EMBL" id="JAVDRL010000003">
    <property type="protein sequence ID" value="MDR6530249.1"/>
    <property type="molecule type" value="Genomic_DNA"/>
</dbReference>
<accession>A0ABU1MVN9</accession>
<keyword evidence="2" id="KW-1185">Reference proteome</keyword>
<reference evidence="1 2" key="1">
    <citation type="submission" date="2023-07" db="EMBL/GenBank/DDBJ databases">
        <title>Sorghum-associated microbial communities from plants grown in Nebraska, USA.</title>
        <authorList>
            <person name="Schachtman D."/>
        </authorList>
    </citation>
    <scope>NUCLEOTIDE SEQUENCE [LARGE SCALE GENOMIC DNA]</scope>
    <source>
        <strain evidence="1 2">DS2154</strain>
    </source>
</reference>